<protein>
    <submittedName>
        <fullName evidence="1">Uncharacterized protein</fullName>
    </submittedName>
</protein>
<sequence>MTLHELAVEAGMTVDSGPEELADIASSIAETNAVPLSAYEVTRALLRLQREQRAQIEWAAIESEKVPA</sequence>
<dbReference type="RefSeq" id="WP_075908149.1">
    <property type="nucleotide sequence ID" value="NZ_CP041150.1"/>
</dbReference>
<dbReference type="Proteomes" id="UP000317728">
    <property type="component" value="Chromosome"/>
</dbReference>
<name>A0AB73U4K9_MYCCH</name>
<evidence type="ECO:0000313" key="2">
    <source>
        <dbReference type="Proteomes" id="UP000317728"/>
    </source>
</evidence>
<dbReference type="AlphaFoldDB" id="A0AB73U4K9"/>
<gene>
    <name evidence="1" type="ORF">FJK96_18220</name>
</gene>
<dbReference type="EMBL" id="CP041150">
    <property type="protein sequence ID" value="QDF71898.1"/>
    <property type="molecule type" value="Genomic_DNA"/>
</dbReference>
<organism evidence="1 2">
    <name type="scientific">Mycobacteroides chelonae</name>
    <name type="common">Mycobacterium chelonae</name>
    <dbReference type="NCBI Taxonomy" id="1774"/>
    <lineage>
        <taxon>Bacteria</taxon>
        <taxon>Bacillati</taxon>
        <taxon>Actinomycetota</taxon>
        <taxon>Actinomycetes</taxon>
        <taxon>Mycobacteriales</taxon>
        <taxon>Mycobacteriaceae</taxon>
        <taxon>Mycobacteroides</taxon>
    </lineage>
</organism>
<proteinExistence type="predicted"/>
<accession>A0AB73U4K9</accession>
<evidence type="ECO:0000313" key="1">
    <source>
        <dbReference type="EMBL" id="QDF71898.1"/>
    </source>
</evidence>
<reference evidence="1 2" key="1">
    <citation type="submission" date="2019-06" db="EMBL/GenBank/DDBJ databases">
        <title>Whole geneome sequnce of Mycobacteroides chelonae M77 isolated from bovine milk from Meghalaya, India.</title>
        <authorList>
            <person name="Vise E."/>
            <person name="Das S."/>
            <person name="Garg A."/>
            <person name="Ghatak S."/>
            <person name="Shakuntala I."/>
            <person name="Milton A.A.P."/>
            <person name="Karam A."/>
            <person name="Sanjukta R."/>
            <person name="Puro K."/>
            <person name="Sen A."/>
        </authorList>
    </citation>
    <scope>NUCLEOTIDE SEQUENCE [LARGE SCALE GENOMIC DNA]</scope>
    <source>
        <strain evidence="1 2">M77</strain>
    </source>
</reference>